<name>A0ABP7TUY4_9BURK</name>
<feature type="transmembrane region" description="Helical" evidence="1">
    <location>
        <begin position="20"/>
        <end position="46"/>
    </location>
</feature>
<accession>A0ABP7TUY4</accession>
<sequence length="332" mass="35341">MNTMAIRSSALPRPDSGQTGLSLIELLLALGLGVLVIAVAGTVFLASRRAYVLQENSVQLSETGRYGIDRIVRAVRQAGFVDPGLASVLDFGIDSDKAAISGLDARSLKSTTVGIDNAVTAAVNGSDVLAVRFAGTDDGSVVDCAGFAVGSASGSTSGSTASGNSANPGWSIFYVARGSSGEPELYCKYLGRQAWSSTAIARGVESFQVLYGIGPRDAARPVRYLTATQVNALDAQLTLRGVTLQQREQDKNRQTHWKNIREIKIALLLRSSDPVRADNTNLTHDLFGSAYSEPMAAIDPGVRINEAMLPLQDRKRLRKVFSTTIPVRNPAR</sequence>
<protein>
    <recommendedName>
        <fullName evidence="4">Prepilin-type N-terminal cleavage/methylation domain-containing protein</fullName>
    </recommendedName>
</protein>
<dbReference type="EMBL" id="BAAAZE010000013">
    <property type="protein sequence ID" value="GAA4031418.1"/>
    <property type="molecule type" value="Genomic_DNA"/>
</dbReference>
<keyword evidence="1" id="KW-0812">Transmembrane</keyword>
<keyword evidence="1" id="KW-0472">Membrane</keyword>
<organism evidence="2 3">
    <name type="scientific">Actimicrobium antarcticum</name>
    <dbReference type="NCBI Taxonomy" id="1051899"/>
    <lineage>
        <taxon>Bacteria</taxon>
        <taxon>Pseudomonadati</taxon>
        <taxon>Pseudomonadota</taxon>
        <taxon>Betaproteobacteria</taxon>
        <taxon>Burkholderiales</taxon>
        <taxon>Oxalobacteraceae</taxon>
        <taxon>Actimicrobium</taxon>
    </lineage>
</organism>
<evidence type="ECO:0008006" key="4">
    <source>
        <dbReference type="Google" id="ProtNLM"/>
    </source>
</evidence>
<proteinExistence type="predicted"/>
<keyword evidence="3" id="KW-1185">Reference proteome</keyword>
<comment type="caution">
    <text evidence="2">The sequence shown here is derived from an EMBL/GenBank/DDBJ whole genome shotgun (WGS) entry which is preliminary data.</text>
</comment>
<keyword evidence="1" id="KW-1133">Transmembrane helix</keyword>
<evidence type="ECO:0000256" key="1">
    <source>
        <dbReference type="SAM" id="Phobius"/>
    </source>
</evidence>
<dbReference type="InterPro" id="IPR012902">
    <property type="entry name" value="N_methyl_site"/>
</dbReference>
<dbReference type="Proteomes" id="UP001501353">
    <property type="component" value="Unassembled WGS sequence"/>
</dbReference>
<evidence type="ECO:0000313" key="2">
    <source>
        <dbReference type="EMBL" id="GAA4031418.1"/>
    </source>
</evidence>
<evidence type="ECO:0000313" key="3">
    <source>
        <dbReference type="Proteomes" id="UP001501353"/>
    </source>
</evidence>
<dbReference type="InterPro" id="IPR032092">
    <property type="entry name" value="PilW"/>
</dbReference>
<reference evidence="3" key="1">
    <citation type="journal article" date="2019" name="Int. J. Syst. Evol. Microbiol.">
        <title>The Global Catalogue of Microorganisms (GCM) 10K type strain sequencing project: providing services to taxonomists for standard genome sequencing and annotation.</title>
        <authorList>
            <consortium name="The Broad Institute Genomics Platform"/>
            <consortium name="The Broad Institute Genome Sequencing Center for Infectious Disease"/>
            <person name="Wu L."/>
            <person name="Ma J."/>
        </authorList>
    </citation>
    <scope>NUCLEOTIDE SEQUENCE [LARGE SCALE GENOMIC DNA]</scope>
    <source>
        <strain evidence="3">JCM 16673</strain>
    </source>
</reference>
<dbReference type="PROSITE" id="PS00409">
    <property type="entry name" value="PROKAR_NTER_METHYL"/>
    <property type="match status" value="1"/>
</dbReference>
<gene>
    <name evidence="2" type="ORF">GCM10022212_32580</name>
</gene>
<dbReference type="Pfam" id="PF16074">
    <property type="entry name" value="PilW"/>
    <property type="match status" value="1"/>
</dbReference>